<comment type="caution">
    <text evidence="2">The sequence shown here is derived from an EMBL/GenBank/DDBJ whole genome shotgun (WGS) entry which is preliminary data.</text>
</comment>
<keyword evidence="1" id="KW-0472">Membrane</keyword>
<evidence type="ECO:0000313" key="2">
    <source>
        <dbReference type="EMBL" id="RLK51138.1"/>
    </source>
</evidence>
<evidence type="ECO:0000256" key="1">
    <source>
        <dbReference type="SAM" id="Phobius"/>
    </source>
</evidence>
<reference evidence="2 3" key="1">
    <citation type="submission" date="2018-10" db="EMBL/GenBank/DDBJ databases">
        <title>Genomic Encyclopedia of Type Strains, Phase IV (KMG-IV): sequencing the most valuable type-strain genomes for metagenomic binning, comparative biology and taxonomic classification.</title>
        <authorList>
            <person name="Goeker M."/>
        </authorList>
    </citation>
    <scope>NUCLEOTIDE SEQUENCE [LARGE SCALE GENOMIC DNA]</scope>
    <source>
        <strain evidence="2 3">DSM 12769</strain>
    </source>
</reference>
<name>A0A498CFM8_9GAMM</name>
<dbReference type="Proteomes" id="UP000275461">
    <property type="component" value="Unassembled WGS sequence"/>
</dbReference>
<gene>
    <name evidence="2" type="ORF">DFR31_1054</name>
</gene>
<feature type="transmembrane region" description="Helical" evidence="1">
    <location>
        <begin position="12"/>
        <end position="34"/>
    </location>
</feature>
<organism evidence="2 3">
    <name type="scientific">Alkalispirillum mobile</name>
    <dbReference type="NCBI Taxonomy" id="85925"/>
    <lineage>
        <taxon>Bacteria</taxon>
        <taxon>Pseudomonadati</taxon>
        <taxon>Pseudomonadota</taxon>
        <taxon>Gammaproteobacteria</taxon>
        <taxon>Chromatiales</taxon>
        <taxon>Ectothiorhodospiraceae</taxon>
        <taxon>Alkalispirillum</taxon>
    </lineage>
</organism>
<keyword evidence="3" id="KW-1185">Reference proteome</keyword>
<dbReference type="OrthoDB" id="6717714at2"/>
<protein>
    <submittedName>
        <fullName evidence="2">Uncharacterized protein DUF3426</fullName>
    </submittedName>
</protein>
<evidence type="ECO:0000313" key="3">
    <source>
        <dbReference type="Proteomes" id="UP000275461"/>
    </source>
</evidence>
<dbReference type="Pfam" id="PF11906">
    <property type="entry name" value="DUF3426"/>
    <property type="match status" value="1"/>
</dbReference>
<sequence length="167" mass="18647">MTAEHRPGTGPAWAAWGLSALLLLLLLGQLSYLYREALAQQPQLRPWADGVCAVAGCTLPRYREPEAFRVDERTFEFHRHRDDVLVLRGRLVNGAPFRQDFPEMHVHMRDMDGHTLGARWFTAEEYLDAAEPVAPGRAGLAPGQVVGLHLELMVPLDEVPSVALGFR</sequence>
<accession>A0A498CFM8</accession>
<dbReference type="AlphaFoldDB" id="A0A498CFM8"/>
<dbReference type="InterPro" id="IPR021834">
    <property type="entry name" value="DUF3426"/>
</dbReference>
<keyword evidence="1" id="KW-0812">Transmembrane</keyword>
<keyword evidence="1" id="KW-1133">Transmembrane helix</keyword>
<proteinExistence type="predicted"/>
<dbReference type="EMBL" id="RCDA01000001">
    <property type="protein sequence ID" value="RLK51138.1"/>
    <property type="molecule type" value="Genomic_DNA"/>
</dbReference>
<dbReference type="RefSeq" id="WP_121441570.1">
    <property type="nucleotide sequence ID" value="NZ_RCDA01000001.1"/>
</dbReference>